<dbReference type="AlphaFoldDB" id="W1PFV4"/>
<dbReference type="Proteomes" id="UP000017836">
    <property type="component" value="Unassembled WGS sequence"/>
</dbReference>
<reference evidence="2" key="1">
    <citation type="journal article" date="2013" name="Science">
        <title>The Amborella genome and the evolution of flowering plants.</title>
        <authorList>
            <consortium name="Amborella Genome Project"/>
        </authorList>
    </citation>
    <scope>NUCLEOTIDE SEQUENCE [LARGE SCALE GENOMIC DNA]</scope>
</reference>
<proteinExistence type="predicted"/>
<dbReference type="Gramene" id="ERN05955">
    <property type="protein sequence ID" value="ERN05955"/>
    <property type="gene ID" value="AMTR_s00145p00080110"/>
</dbReference>
<protein>
    <submittedName>
        <fullName evidence="1">Uncharacterized protein</fullName>
    </submittedName>
</protein>
<dbReference type="EMBL" id="KI393970">
    <property type="protein sequence ID" value="ERN05955.1"/>
    <property type="molecule type" value="Genomic_DNA"/>
</dbReference>
<sequence length="427" mass="46887">MNCNKSVLVIRCNDVSDMNKEAEKSIVTGSWRKTMRIHGVRRETEVTSRRRRRNVFDRVGACNSEADRRKRMAGIPTARIFRKDKPRGGSSYGPRYHKDFAQFPKFKKVWRAKSGNAKVSSSYSGQMVDHLKDRPIKEARGMLVILQDAKGQNKVAGSWDLVEDLGKMSSATFTRQVPCGMVKAARIISDEDQPASMLPDPKKVGRVSVFSVFTSEVQHQSGEVGVFISEVQYQSGEGGVEAASFDKPEAELRGLILCVLKGDQKIAIKLLQWIYLNMAAHLLLFRKTAHKRLVEGALRVPQEDKEVTEDEVGYAHALNVIMAEEANEGEFMPPPLLSSDVVGAQEEGNSVVGATPLVAVVLALVGGIEPDNVVVPSSGPDFFEEHVAVMLDDMGAEMEVPLAVIYEGIKQNGMKAKKAKGSVIGSS</sequence>
<accession>W1PFV4</accession>
<evidence type="ECO:0000313" key="2">
    <source>
        <dbReference type="Proteomes" id="UP000017836"/>
    </source>
</evidence>
<name>W1PFV4_AMBTC</name>
<evidence type="ECO:0000313" key="1">
    <source>
        <dbReference type="EMBL" id="ERN05955.1"/>
    </source>
</evidence>
<organism evidence="1 2">
    <name type="scientific">Amborella trichopoda</name>
    <dbReference type="NCBI Taxonomy" id="13333"/>
    <lineage>
        <taxon>Eukaryota</taxon>
        <taxon>Viridiplantae</taxon>
        <taxon>Streptophyta</taxon>
        <taxon>Embryophyta</taxon>
        <taxon>Tracheophyta</taxon>
        <taxon>Spermatophyta</taxon>
        <taxon>Magnoliopsida</taxon>
        <taxon>Amborellales</taxon>
        <taxon>Amborellaceae</taxon>
        <taxon>Amborella</taxon>
    </lineage>
</organism>
<gene>
    <name evidence="1" type="ORF">AMTR_s00145p00080110</name>
</gene>
<dbReference type="HOGENOM" id="CLU_643052_0_0_1"/>
<keyword evidence="2" id="KW-1185">Reference proteome</keyword>